<organism evidence="1 2">
    <name type="scientific">Bartonella grahamii</name>
    <dbReference type="NCBI Taxonomy" id="33045"/>
    <lineage>
        <taxon>Bacteria</taxon>
        <taxon>Pseudomonadati</taxon>
        <taxon>Pseudomonadota</taxon>
        <taxon>Alphaproteobacteria</taxon>
        <taxon>Hyphomicrobiales</taxon>
        <taxon>Bartonellaceae</taxon>
        <taxon>Bartonella</taxon>
    </lineage>
</organism>
<dbReference type="EMBL" id="UFTD01000001">
    <property type="protein sequence ID" value="SSZ38956.1"/>
    <property type="molecule type" value="Genomic_DNA"/>
</dbReference>
<proteinExistence type="predicted"/>
<dbReference type="Proteomes" id="UP000253846">
    <property type="component" value="Unassembled WGS sequence"/>
</dbReference>
<reference evidence="1 2" key="1">
    <citation type="submission" date="2018-06" db="EMBL/GenBank/DDBJ databases">
        <authorList>
            <consortium name="Pathogen Informatics"/>
            <person name="Doyle S."/>
        </authorList>
    </citation>
    <scope>NUCLEOTIDE SEQUENCE [LARGE SCALE GENOMIC DNA]</scope>
    <source>
        <strain evidence="1 2">NCTC12860</strain>
    </source>
</reference>
<name>A0A336N9C4_BARGR</name>
<accession>A0A336N9C4</accession>
<sequence>MHSATVLWCKIIQYYYKRCSRTLRPAKKSSESGFLHEKSSNSSETHTTTISFILEAMGKIDTDVHGDAMIIVSHLISGQDINVMGESVTIVGMIDHHSSHLQTHATGFGVGSGKNFVSIYGSETKTKNKESFEHQGSSLNVNCNINITLKKKDVSVVDSDLAGGGY</sequence>
<protein>
    <submittedName>
        <fullName evidence="1">Uncharacterized protein</fullName>
    </submittedName>
</protein>
<evidence type="ECO:0000313" key="1">
    <source>
        <dbReference type="EMBL" id="SSZ38956.1"/>
    </source>
</evidence>
<evidence type="ECO:0000313" key="2">
    <source>
        <dbReference type="Proteomes" id="UP000253846"/>
    </source>
</evidence>
<dbReference type="AlphaFoldDB" id="A0A336N9C4"/>
<gene>
    <name evidence="1" type="ORF">NCTC12860_00143</name>
</gene>